<protein>
    <submittedName>
        <fullName evidence="1">Uncharacterized protein</fullName>
    </submittedName>
</protein>
<proteinExistence type="predicted"/>
<dbReference type="AlphaFoldDB" id="A0A9X8T0E6"/>
<reference evidence="1 2" key="1">
    <citation type="submission" date="2018-06" db="EMBL/GenBank/DDBJ databases">
        <authorList>
            <consortium name="Pathogen Informatics"/>
            <person name="Doyle S."/>
        </authorList>
    </citation>
    <scope>NUCLEOTIDE SEQUENCE [LARGE SCALE GENOMIC DNA]</scope>
    <source>
        <strain evidence="1 2">NCTC6179</strain>
    </source>
</reference>
<organism evidence="1 2">
    <name type="scientific">Streptococcus dysgalactiae subsp. equisimilis</name>
    <name type="common">Streptococcus equisimilis</name>
    <dbReference type="NCBI Taxonomy" id="119602"/>
    <lineage>
        <taxon>Bacteria</taxon>
        <taxon>Bacillati</taxon>
        <taxon>Bacillota</taxon>
        <taxon>Bacilli</taxon>
        <taxon>Lactobacillales</taxon>
        <taxon>Streptococcaceae</taxon>
        <taxon>Streptococcus</taxon>
    </lineage>
</organism>
<dbReference type="EMBL" id="LS483361">
    <property type="protein sequence ID" value="SQF67718.1"/>
    <property type="molecule type" value="Genomic_DNA"/>
</dbReference>
<name>A0A9X8T0E6_STREQ</name>
<dbReference type="Proteomes" id="UP000249571">
    <property type="component" value="Chromosome 1"/>
</dbReference>
<sequence length="43" mass="5121">MMRPYIPVGYIQCEMDCIIELVLDNHKFEAVRIFEVQDISITF</sequence>
<evidence type="ECO:0000313" key="2">
    <source>
        <dbReference type="Proteomes" id="UP000249571"/>
    </source>
</evidence>
<gene>
    <name evidence="1" type="ORF">NCTC6179_01925</name>
</gene>
<evidence type="ECO:0000313" key="1">
    <source>
        <dbReference type="EMBL" id="SQF67718.1"/>
    </source>
</evidence>
<accession>A0A9X8T0E6</accession>